<sequence>MAAGRKQEARGDGTSRGELSLPPRILAFMQDLQAFPMLHAHFSCLFAVLGRERGEVFFLEVDCGGFSWSLFFCWELYESEALHPVAPLAVQLLEVDRTVLDDHHDNRLANNIPRFLLSAVRVAMAAPDQPDSGLINYGIS</sequence>
<evidence type="ECO:0000313" key="2">
    <source>
        <dbReference type="Proteomes" id="UP001055115"/>
    </source>
</evidence>
<dbReference type="EMBL" id="BQXU01000026">
    <property type="protein sequence ID" value="GKT48878.1"/>
    <property type="molecule type" value="Genomic_DNA"/>
</dbReference>
<organism evidence="1 2">
    <name type="scientific">Colletotrichum spaethianum</name>
    <dbReference type="NCBI Taxonomy" id="700344"/>
    <lineage>
        <taxon>Eukaryota</taxon>
        <taxon>Fungi</taxon>
        <taxon>Dikarya</taxon>
        <taxon>Ascomycota</taxon>
        <taxon>Pezizomycotina</taxon>
        <taxon>Sordariomycetes</taxon>
        <taxon>Hypocreomycetidae</taxon>
        <taxon>Glomerellales</taxon>
        <taxon>Glomerellaceae</taxon>
        <taxon>Colletotrichum</taxon>
        <taxon>Colletotrichum spaethianum species complex</taxon>
    </lineage>
</organism>
<dbReference type="AlphaFoldDB" id="A0AA37PAV6"/>
<protein>
    <submittedName>
        <fullName evidence="1">Uncharacterized protein</fullName>
    </submittedName>
</protein>
<comment type="caution">
    <text evidence="1">The sequence shown here is derived from an EMBL/GenBank/DDBJ whole genome shotgun (WGS) entry which is preliminary data.</text>
</comment>
<evidence type="ECO:0000313" key="1">
    <source>
        <dbReference type="EMBL" id="GKT48878.1"/>
    </source>
</evidence>
<proteinExistence type="predicted"/>
<accession>A0AA37PAV6</accession>
<dbReference type="GeneID" id="73329861"/>
<dbReference type="RefSeq" id="XP_049131228.1">
    <property type="nucleotide sequence ID" value="XM_049275271.1"/>
</dbReference>
<reference evidence="1 2" key="1">
    <citation type="submission" date="2022-03" db="EMBL/GenBank/DDBJ databases">
        <title>Genome data of Colletotrichum spp.</title>
        <authorList>
            <person name="Utami Y.D."/>
            <person name="Hiruma K."/>
        </authorList>
    </citation>
    <scope>NUCLEOTIDE SEQUENCE [LARGE SCALE GENOMIC DNA]</scope>
    <source>
        <strain evidence="1 2">MAFF 239500</strain>
    </source>
</reference>
<keyword evidence="2" id="KW-1185">Reference proteome</keyword>
<dbReference type="Proteomes" id="UP001055115">
    <property type="component" value="Unassembled WGS sequence"/>
</dbReference>
<gene>
    <name evidence="1" type="ORF">ColSpa_09059</name>
</gene>
<name>A0AA37PAV6_9PEZI</name>